<feature type="binding site" evidence="14">
    <location>
        <begin position="179"/>
        <end position="186"/>
    </location>
    <ligand>
        <name>NAD(+)</name>
        <dbReference type="ChEBI" id="CHEBI:57540"/>
    </ligand>
</feature>
<dbReference type="PANTHER" id="PTHR22912">
    <property type="entry name" value="DISULFIDE OXIDOREDUCTASE"/>
    <property type="match status" value="1"/>
</dbReference>
<keyword evidence="20" id="KW-1185">Reference proteome</keyword>
<dbReference type="SUPFAM" id="SSF55424">
    <property type="entry name" value="FAD/NAD-linked reductases, dimerisation (C-terminal) domain"/>
    <property type="match status" value="1"/>
</dbReference>
<evidence type="ECO:0000256" key="14">
    <source>
        <dbReference type="PIRSR" id="PIRSR000350-3"/>
    </source>
</evidence>
<organism evidence="19 20">
    <name type="scientific">Loofah witches'-broom phytoplasma</name>
    <dbReference type="NCBI Taxonomy" id="35773"/>
    <lineage>
        <taxon>Bacteria</taxon>
        <taxon>Bacillati</taxon>
        <taxon>Mycoplasmatota</taxon>
        <taxon>Mollicutes</taxon>
        <taxon>Acholeplasmatales</taxon>
        <taxon>Acholeplasmataceae</taxon>
        <taxon>Candidatus Phytoplasma</taxon>
        <taxon>16SrVIII (Loofah witches'-broom group)</taxon>
    </lineage>
</organism>
<dbReference type="Pfam" id="PF02852">
    <property type="entry name" value="Pyr_redox_dim"/>
    <property type="match status" value="1"/>
</dbReference>
<dbReference type="InterPro" id="IPR036188">
    <property type="entry name" value="FAD/NAD-bd_sf"/>
</dbReference>
<comment type="miscellaneous">
    <text evidence="16">The active site is a redox-active disulfide bond.</text>
</comment>
<evidence type="ECO:0000256" key="8">
    <source>
        <dbReference type="ARBA" id="ARBA00023002"/>
    </source>
</evidence>
<keyword evidence="10" id="KW-1015">Disulfide bond</keyword>
<evidence type="ECO:0000259" key="17">
    <source>
        <dbReference type="Pfam" id="PF02852"/>
    </source>
</evidence>
<dbReference type="Proteomes" id="UP000672038">
    <property type="component" value="Chromosome"/>
</dbReference>
<dbReference type="RefSeq" id="WP_210954732.1">
    <property type="nucleotide sequence ID" value="NZ_CP054393.1"/>
</dbReference>
<gene>
    <name evidence="19" type="primary">pdhD</name>
    <name evidence="19" type="ORF">LFWB_0820</name>
</gene>
<dbReference type="Gene3D" id="3.30.390.30">
    <property type="match status" value="1"/>
</dbReference>
<evidence type="ECO:0000256" key="6">
    <source>
        <dbReference type="ARBA" id="ARBA00022630"/>
    </source>
</evidence>
<evidence type="ECO:0000256" key="10">
    <source>
        <dbReference type="ARBA" id="ARBA00023157"/>
    </source>
</evidence>
<dbReference type="EMBL" id="CP054393">
    <property type="protein sequence ID" value="QTX02652.1"/>
    <property type="molecule type" value="Genomic_DNA"/>
</dbReference>
<feature type="binding site" evidence="14">
    <location>
        <begin position="309"/>
        <end position="312"/>
    </location>
    <ligand>
        <name>FAD</name>
        <dbReference type="ChEBI" id="CHEBI:57692"/>
    </ligand>
</feature>
<evidence type="ECO:0000256" key="1">
    <source>
        <dbReference type="ARBA" id="ARBA00004496"/>
    </source>
</evidence>
<keyword evidence="9 14" id="KW-0520">NAD</keyword>
<reference evidence="19" key="1">
    <citation type="submission" date="2020-06" db="EMBL/GenBank/DDBJ databases">
        <title>Complete genome sequence of Candidatus Phytoplasma luffae NCHU2019.</title>
        <authorList>
            <person name="Cho S.-T."/>
            <person name="Tan C.-M."/>
            <person name="Li J.-R."/>
            <person name="Chien Y.-Y."/>
            <person name="Chiu Y.-C."/>
            <person name="Yang J.-Y."/>
            <person name="Kuo C.-H."/>
        </authorList>
    </citation>
    <scope>NUCLEOTIDE SEQUENCE</scope>
    <source>
        <strain evidence="19">NCHU2019</strain>
    </source>
</reference>
<dbReference type="InterPro" id="IPR004099">
    <property type="entry name" value="Pyr_nucl-diS_OxRdtase_dimer"/>
</dbReference>
<keyword evidence="14" id="KW-0547">Nucleotide-binding</keyword>
<feature type="disulfide bond" description="Redox-active" evidence="15">
    <location>
        <begin position="41"/>
        <end position="46"/>
    </location>
</feature>
<feature type="binding site" evidence="14">
    <location>
        <position position="303"/>
    </location>
    <ligand>
        <name>FAD</name>
        <dbReference type="ChEBI" id="CHEBI:57692"/>
    </ligand>
</feature>
<sequence length="461" mass="51323">MVKYDILVVGGGPGGYVAAIKAAQLGAKVVLIEKHKLGGICLNYGCIPTKSFLKSAKIFDTLKHAEQFGIHKNNDVFFDWGSILKRKNQIVEQLNNGIMFLLKKNKIDFYNCFAEILTPHSVKADDKILETKKIIIATGATAFIPPIPGAKESYENKFLYTSKELVNITKFPKKIIIIGGGVIGIEFGTMFQKFGSEVIIIERQSSILSNIDHDIIDSYTKKLKKSGIQIHTNTEVVEIKDNTVYYKSAKEIQNQTADIILMSIGIKPNLKGLEKLNLKTTRQGVITDHFLRTSVENVYAIGDVNGKYMLAHVASHEGIIAVEHALNCQSEENLHHMEYDCVPACIYGFPEIASVGKTEKEVKEQNLNYKISIFNVKNIGKSLADNETEGFAKIIIDKDNYKILGMHILSYNATELITEISVIMKKKGTVHDIANTIHPHPTLSELIHETVLGAIDKPIHM</sequence>
<dbReference type="AlphaFoldDB" id="A0A975FIY1"/>
<evidence type="ECO:0000259" key="18">
    <source>
        <dbReference type="Pfam" id="PF07992"/>
    </source>
</evidence>
<name>A0A975FIY1_LOWBP</name>
<keyword evidence="7 14" id="KW-0274">FAD</keyword>
<keyword evidence="6 16" id="KW-0285">Flavoprotein</keyword>
<evidence type="ECO:0000256" key="16">
    <source>
        <dbReference type="RuleBase" id="RU003692"/>
    </source>
</evidence>
<dbReference type="PROSITE" id="PS00076">
    <property type="entry name" value="PYRIDINE_REDOX_1"/>
    <property type="match status" value="1"/>
</dbReference>
<dbReference type="InterPro" id="IPR012999">
    <property type="entry name" value="Pyr_OxRdtase_I_AS"/>
</dbReference>
<dbReference type="PRINTS" id="PR00368">
    <property type="entry name" value="FADPNR"/>
</dbReference>
<evidence type="ECO:0000256" key="2">
    <source>
        <dbReference type="ARBA" id="ARBA00007532"/>
    </source>
</evidence>
<dbReference type="PRINTS" id="PR00411">
    <property type="entry name" value="PNDRDTASEI"/>
</dbReference>
<feature type="domain" description="FAD/NAD(P)-binding" evidence="18">
    <location>
        <begin position="4"/>
        <end position="318"/>
    </location>
</feature>
<evidence type="ECO:0000256" key="5">
    <source>
        <dbReference type="ARBA" id="ARBA00022490"/>
    </source>
</evidence>
<evidence type="ECO:0000256" key="13">
    <source>
        <dbReference type="PIRSR" id="PIRSR000350-2"/>
    </source>
</evidence>
<feature type="active site" description="Proton acceptor" evidence="13">
    <location>
        <position position="440"/>
    </location>
</feature>
<dbReference type="GO" id="GO:0004148">
    <property type="term" value="F:dihydrolipoyl dehydrogenase (NADH) activity"/>
    <property type="evidence" value="ECO:0007669"/>
    <property type="project" value="UniProtKB-EC"/>
</dbReference>
<accession>A0A975FIY1</accession>
<dbReference type="InterPro" id="IPR016156">
    <property type="entry name" value="FAD/NAD-linked_Rdtase_dimer_sf"/>
</dbReference>
<feature type="binding site" evidence="14">
    <location>
        <position position="202"/>
    </location>
    <ligand>
        <name>NAD(+)</name>
        <dbReference type="ChEBI" id="CHEBI:57540"/>
    </ligand>
</feature>
<evidence type="ECO:0000256" key="12">
    <source>
        <dbReference type="ARBA" id="ARBA00049187"/>
    </source>
</evidence>
<dbReference type="KEGG" id="pluf:LFWB_0820"/>
<evidence type="ECO:0000256" key="11">
    <source>
        <dbReference type="ARBA" id="ARBA00023284"/>
    </source>
</evidence>
<dbReference type="InterPro" id="IPR023753">
    <property type="entry name" value="FAD/NAD-binding_dom"/>
</dbReference>
<feature type="domain" description="Pyridine nucleotide-disulphide oxidoreductase dimerisation" evidence="17">
    <location>
        <begin position="342"/>
        <end position="449"/>
    </location>
</feature>
<keyword evidence="11 16" id="KW-0676">Redox-active center</keyword>
<dbReference type="InterPro" id="IPR001100">
    <property type="entry name" value="Pyr_nuc-diS_OxRdtase"/>
</dbReference>
<dbReference type="GO" id="GO:0050660">
    <property type="term" value="F:flavin adenine dinucleotide binding"/>
    <property type="evidence" value="ECO:0007669"/>
    <property type="project" value="InterPro"/>
</dbReference>
<feature type="binding site" evidence="14">
    <location>
        <position position="265"/>
    </location>
    <ligand>
        <name>NAD(+)</name>
        <dbReference type="ChEBI" id="CHEBI:57540"/>
    </ligand>
</feature>
<evidence type="ECO:0000256" key="7">
    <source>
        <dbReference type="ARBA" id="ARBA00022827"/>
    </source>
</evidence>
<dbReference type="GO" id="GO:0006103">
    <property type="term" value="P:2-oxoglutarate metabolic process"/>
    <property type="evidence" value="ECO:0007669"/>
    <property type="project" value="TreeGrafter"/>
</dbReference>
<dbReference type="GO" id="GO:0005737">
    <property type="term" value="C:cytoplasm"/>
    <property type="evidence" value="ECO:0007669"/>
    <property type="project" value="UniProtKB-SubCell"/>
</dbReference>
<keyword evidence="5" id="KW-0963">Cytoplasm</keyword>
<comment type="similarity">
    <text evidence="2 16">Belongs to the class-I pyridine nucleotide-disulfide oxidoreductase family.</text>
</comment>
<dbReference type="NCBIfam" id="TIGR01350">
    <property type="entry name" value="lipoamide_DH"/>
    <property type="match status" value="1"/>
</dbReference>
<evidence type="ECO:0000256" key="15">
    <source>
        <dbReference type="PIRSR" id="PIRSR000350-4"/>
    </source>
</evidence>
<dbReference type="InterPro" id="IPR006258">
    <property type="entry name" value="Lipoamide_DH"/>
</dbReference>
<evidence type="ECO:0000313" key="20">
    <source>
        <dbReference type="Proteomes" id="UP000672038"/>
    </source>
</evidence>
<dbReference type="PANTHER" id="PTHR22912:SF217">
    <property type="entry name" value="DIHYDROLIPOYL DEHYDROGENASE"/>
    <property type="match status" value="1"/>
</dbReference>
<dbReference type="Gene3D" id="3.50.50.60">
    <property type="entry name" value="FAD/NAD(P)-binding domain"/>
    <property type="match status" value="2"/>
</dbReference>
<evidence type="ECO:0000313" key="19">
    <source>
        <dbReference type="EMBL" id="QTX02652.1"/>
    </source>
</evidence>
<protein>
    <recommendedName>
        <fullName evidence="4 16">Dihydrolipoyl dehydrogenase</fullName>
        <ecNumber evidence="3 16">1.8.1.4</ecNumber>
    </recommendedName>
</protein>
<comment type="cofactor">
    <cofactor evidence="14 16">
        <name>FAD</name>
        <dbReference type="ChEBI" id="CHEBI:57692"/>
    </cofactor>
    <text evidence="14 16">Binds 1 FAD per subunit.</text>
</comment>
<dbReference type="SUPFAM" id="SSF51905">
    <property type="entry name" value="FAD/NAD(P)-binding domain"/>
    <property type="match status" value="1"/>
</dbReference>
<keyword evidence="8 16" id="KW-0560">Oxidoreductase</keyword>
<feature type="binding site" evidence="14">
    <location>
        <position position="50"/>
    </location>
    <ligand>
        <name>FAD</name>
        <dbReference type="ChEBI" id="CHEBI:57692"/>
    </ligand>
</feature>
<evidence type="ECO:0000256" key="9">
    <source>
        <dbReference type="ARBA" id="ARBA00023027"/>
    </source>
</evidence>
<dbReference type="InterPro" id="IPR050151">
    <property type="entry name" value="Class-I_Pyr_Nuc-Dis_Oxidored"/>
</dbReference>
<comment type="subcellular location">
    <subcellularLocation>
        <location evidence="1">Cytoplasm</location>
    </subcellularLocation>
</comment>
<comment type="catalytic activity">
    <reaction evidence="12 16">
        <text>N(6)-[(R)-dihydrolipoyl]-L-lysyl-[protein] + NAD(+) = N(6)-[(R)-lipoyl]-L-lysyl-[protein] + NADH + H(+)</text>
        <dbReference type="Rhea" id="RHEA:15045"/>
        <dbReference type="Rhea" id="RHEA-COMP:10474"/>
        <dbReference type="Rhea" id="RHEA-COMP:10475"/>
        <dbReference type="ChEBI" id="CHEBI:15378"/>
        <dbReference type="ChEBI" id="CHEBI:57540"/>
        <dbReference type="ChEBI" id="CHEBI:57945"/>
        <dbReference type="ChEBI" id="CHEBI:83099"/>
        <dbReference type="ChEBI" id="CHEBI:83100"/>
        <dbReference type="EC" id="1.8.1.4"/>
    </reaction>
</comment>
<proteinExistence type="inferred from homology"/>
<dbReference type="PIRSF" id="PIRSF000350">
    <property type="entry name" value="Mercury_reductase_MerA"/>
    <property type="match status" value="1"/>
</dbReference>
<evidence type="ECO:0000256" key="3">
    <source>
        <dbReference type="ARBA" id="ARBA00012608"/>
    </source>
</evidence>
<dbReference type="EC" id="1.8.1.4" evidence="3 16"/>
<dbReference type="Pfam" id="PF07992">
    <property type="entry name" value="Pyr_redox_2"/>
    <property type="match status" value="1"/>
</dbReference>
<dbReference type="FunFam" id="3.30.390.30:FF:000001">
    <property type="entry name" value="Dihydrolipoyl dehydrogenase"/>
    <property type="match status" value="1"/>
</dbReference>
<evidence type="ECO:0000256" key="4">
    <source>
        <dbReference type="ARBA" id="ARBA00016961"/>
    </source>
</evidence>